<accession>A0AA87ZHQ5</accession>
<gene>
    <name evidence="1" type="ORF">TIFTF001_046065</name>
    <name evidence="2" type="ORF">TIFTF001_046070</name>
</gene>
<name>A0AA87ZHQ5_FICCA</name>
<comment type="caution">
    <text evidence="2">The sequence shown here is derived from an EMBL/GenBank/DDBJ whole genome shotgun (WGS) entry which is preliminary data.</text>
</comment>
<dbReference type="EMBL" id="BTGU01004401">
    <property type="protein sequence ID" value="GMN26549.1"/>
    <property type="molecule type" value="Genomic_DNA"/>
</dbReference>
<dbReference type="EMBL" id="BTGU01004403">
    <property type="protein sequence ID" value="GMN26593.1"/>
    <property type="molecule type" value="Genomic_DNA"/>
</dbReference>
<reference evidence="2" key="1">
    <citation type="submission" date="2023-07" db="EMBL/GenBank/DDBJ databases">
        <title>draft genome sequence of fig (Ficus carica).</title>
        <authorList>
            <person name="Takahashi T."/>
            <person name="Nishimura K."/>
        </authorList>
    </citation>
    <scope>NUCLEOTIDE SEQUENCE</scope>
</reference>
<protein>
    <submittedName>
        <fullName evidence="2">Uncharacterized protein</fullName>
    </submittedName>
</protein>
<keyword evidence="3" id="KW-1185">Reference proteome</keyword>
<sequence>MVEMLGFEGKGTCDLGVLGWTEETNVNAGGWGYDGAVTR</sequence>
<evidence type="ECO:0000313" key="3">
    <source>
        <dbReference type="Proteomes" id="UP001187192"/>
    </source>
</evidence>
<proteinExistence type="predicted"/>
<organism evidence="2 3">
    <name type="scientific">Ficus carica</name>
    <name type="common">Common fig</name>
    <dbReference type="NCBI Taxonomy" id="3494"/>
    <lineage>
        <taxon>Eukaryota</taxon>
        <taxon>Viridiplantae</taxon>
        <taxon>Streptophyta</taxon>
        <taxon>Embryophyta</taxon>
        <taxon>Tracheophyta</taxon>
        <taxon>Spermatophyta</taxon>
        <taxon>Magnoliopsida</taxon>
        <taxon>eudicotyledons</taxon>
        <taxon>Gunneridae</taxon>
        <taxon>Pentapetalae</taxon>
        <taxon>rosids</taxon>
        <taxon>fabids</taxon>
        <taxon>Rosales</taxon>
        <taxon>Moraceae</taxon>
        <taxon>Ficeae</taxon>
        <taxon>Ficus</taxon>
    </lineage>
</organism>
<evidence type="ECO:0000313" key="2">
    <source>
        <dbReference type="EMBL" id="GMN26593.1"/>
    </source>
</evidence>
<dbReference type="Proteomes" id="UP001187192">
    <property type="component" value="Unassembled WGS sequence"/>
</dbReference>
<dbReference type="Gramene" id="FCD_00033023-RA">
    <property type="protein sequence ID" value="FCD_00033023-RA:cds"/>
    <property type="gene ID" value="FCD_00033023"/>
</dbReference>
<dbReference type="AlphaFoldDB" id="A0AA87ZHQ5"/>
<evidence type="ECO:0000313" key="1">
    <source>
        <dbReference type="EMBL" id="GMN26549.1"/>
    </source>
</evidence>